<organism evidence="7 8">
    <name type="scientific">Accumulibacter regalis</name>
    <dbReference type="NCBI Taxonomy" id="522306"/>
    <lineage>
        <taxon>Bacteria</taxon>
        <taxon>Pseudomonadati</taxon>
        <taxon>Pseudomonadota</taxon>
        <taxon>Betaproteobacteria</taxon>
        <taxon>Candidatus Accumulibacter</taxon>
    </lineage>
</organism>
<dbReference type="STRING" id="1454004.AW11_00785"/>
<dbReference type="PANTHER" id="PTHR33529:SF2">
    <property type="entry name" value="LIPOPOLYSACCHARIDE EXPORT SYSTEM PERMEASE PROTEIN LPTG"/>
    <property type="match status" value="1"/>
</dbReference>
<gene>
    <name evidence="7" type="primary">lptG</name>
    <name evidence="7" type="ORF">AW11_00785</name>
</gene>
<evidence type="ECO:0000256" key="6">
    <source>
        <dbReference type="SAM" id="Phobius"/>
    </source>
</evidence>
<protein>
    <submittedName>
        <fullName evidence="7">Lipopolysaccharide export system permease protein LptG</fullName>
    </submittedName>
</protein>
<evidence type="ECO:0000313" key="7">
    <source>
        <dbReference type="EMBL" id="EXI90430.1"/>
    </source>
</evidence>
<keyword evidence="8" id="KW-1185">Reference proteome</keyword>
<dbReference type="InterPro" id="IPR005495">
    <property type="entry name" value="LptG/LptF_permease"/>
</dbReference>
<dbReference type="GO" id="GO:0015920">
    <property type="term" value="P:lipopolysaccharide transport"/>
    <property type="evidence" value="ECO:0007669"/>
    <property type="project" value="TreeGrafter"/>
</dbReference>
<comment type="subcellular location">
    <subcellularLocation>
        <location evidence="1">Cell membrane</location>
        <topology evidence="1">Multi-pass membrane protein</topology>
    </subcellularLocation>
</comment>
<name>A0A011QN33_ACCRE</name>
<dbReference type="GO" id="GO:0055085">
    <property type="term" value="P:transmembrane transport"/>
    <property type="evidence" value="ECO:0007669"/>
    <property type="project" value="InterPro"/>
</dbReference>
<evidence type="ECO:0000256" key="1">
    <source>
        <dbReference type="ARBA" id="ARBA00004651"/>
    </source>
</evidence>
<evidence type="ECO:0000256" key="4">
    <source>
        <dbReference type="ARBA" id="ARBA00022989"/>
    </source>
</evidence>
<dbReference type="AlphaFoldDB" id="A0A011QN33"/>
<dbReference type="eggNOG" id="COG0795">
    <property type="taxonomic scope" value="Bacteria"/>
</dbReference>
<dbReference type="Pfam" id="PF03739">
    <property type="entry name" value="LptF_LptG"/>
    <property type="match status" value="1"/>
</dbReference>
<feature type="transmembrane region" description="Helical" evidence="6">
    <location>
        <begin position="304"/>
        <end position="327"/>
    </location>
</feature>
<evidence type="ECO:0000256" key="2">
    <source>
        <dbReference type="ARBA" id="ARBA00022475"/>
    </source>
</evidence>
<dbReference type="PATRIC" id="fig|1454004.3.peg.811"/>
<keyword evidence="5 6" id="KW-0472">Membrane</keyword>
<evidence type="ECO:0000256" key="5">
    <source>
        <dbReference type="ARBA" id="ARBA00023136"/>
    </source>
</evidence>
<dbReference type="NCBIfam" id="TIGR04408">
    <property type="entry name" value="LptG_lptG"/>
    <property type="match status" value="1"/>
</dbReference>
<evidence type="ECO:0000256" key="3">
    <source>
        <dbReference type="ARBA" id="ARBA00022692"/>
    </source>
</evidence>
<evidence type="ECO:0000313" key="8">
    <source>
        <dbReference type="Proteomes" id="UP000022141"/>
    </source>
</evidence>
<keyword evidence="2" id="KW-1003">Cell membrane</keyword>
<dbReference type="GO" id="GO:0043190">
    <property type="term" value="C:ATP-binding cassette (ABC) transporter complex"/>
    <property type="evidence" value="ECO:0007669"/>
    <property type="project" value="InterPro"/>
</dbReference>
<reference evidence="7" key="1">
    <citation type="submission" date="2014-02" db="EMBL/GenBank/DDBJ databases">
        <title>Expanding our view of genomic diversity in Candidatus Accumulibacter clades.</title>
        <authorList>
            <person name="Skennerton C.T."/>
            <person name="Barr J.J."/>
            <person name="Slater F.R."/>
            <person name="Bond P.L."/>
            <person name="Tyson G.W."/>
        </authorList>
    </citation>
    <scope>NUCLEOTIDE SEQUENCE [LARGE SCALE GENOMIC DNA]</scope>
</reference>
<dbReference type="InterPro" id="IPR030923">
    <property type="entry name" value="LptG"/>
</dbReference>
<accession>A0A011QN33</accession>
<comment type="caution">
    <text evidence="7">The sequence shown here is derived from an EMBL/GenBank/DDBJ whole genome shotgun (WGS) entry which is preliminary data.</text>
</comment>
<proteinExistence type="predicted"/>
<keyword evidence="3 6" id="KW-0812">Transmembrane</keyword>
<feature type="transmembrane region" description="Helical" evidence="6">
    <location>
        <begin position="102"/>
        <end position="122"/>
    </location>
</feature>
<sequence>MKIYRRYLVREVSAAILLVLLAFLALFAFFDMLGEVKDIGRGGYQLHHAFGFVMLRLPGRVYELMPIAVLIGTLYALSSLARHSEITVLRVSGLSSGALLRGLFLVAGLFAVATFLIGEYVAPTAEREANQLRLKARGRMIGQDLRSGLWVKDERSFINVRVVLPDTRLRGIRIYEFDEEAKLHSFTEAAEGEYVLPDSWRLSNVVQTVLHAERADVQQIPEMVWHSALNPDILAVLMVSPDRMSLRHLATYTKHLSDNRQTTNRYDIALWKKVVYPLAAFVMVALALPFGGAHYRSDAVGLKIFSGVMIGILFHMLNGLFANLGAINSWSPLLSAVTPSLLFLLAAITMIWWVERR</sequence>
<dbReference type="EMBL" id="JEMY01000006">
    <property type="protein sequence ID" value="EXI90430.1"/>
    <property type="molecule type" value="Genomic_DNA"/>
</dbReference>
<feature type="transmembrane region" description="Helical" evidence="6">
    <location>
        <begin position="274"/>
        <end position="292"/>
    </location>
</feature>
<feature type="transmembrane region" description="Helical" evidence="6">
    <location>
        <begin position="333"/>
        <end position="354"/>
    </location>
</feature>
<dbReference type="PANTHER" id="PTHR33529">
    <property type="entry name" value="SLR0882 PROTEIN-RELATED"/>
    <property type="match status" value="1"/>
</dbReference>
<feature type="transmembrane region" description="Helical" evidence="6">
    <location>
        <begin position="64"/>
        <end position="81"/>
    </location>
</feature>
<keyword evidence="4 6" id="KW-1133">Transmembrane helix</keyword>
<feature type="transmembrane region" description="Helical" evidence="6">
    <location>
        <begin position="12"/>
        <end position="30"/>
    </location>
</feature>
<dbReference type="Proteomes" id="UP000022141">
    <property type="component" value="Unassembled WGS sequence"/>
</dbReference>